<keyword evidence="3" id="KW-1185">Reference proteome</keyword>
<feature type="chain" id="PRO_5040347900" evidence="1">
    <location>
        <begin position="19"/>
        <end position="59"/>
    </location>
</feature>
<proteinExistence type="predicted"/>
<gene>
    <name evidence="2" type="ORF">DEBURN_LOCUS11842</name>
</gene>
<keyword evidence="1" id="KW-0732">Signal</keyword>
<evidence type="ECO:0000256" key="1">
    <source>
        <dbReference type="SAM" id="SignalP"/>
    </source>
</evidence>
<dbReference type="AlphaFoldDB" id="A0A9N9E7Q5"/>
<feature type="signal peptide" evidence="1">
    <location>
        <begin position="1"/>
        <end position="18"/>
    </location>
</feature>
<evidence type="ECO:0000313" key="3">
    <source>
        <dbReference type="Proteomes" id="UP000789706"/>
    </source>
</evidence>
<organism evidence="2 3">
    <name type="scientific">Diversispora eburnea</name>
    <dbReference type="NCBI Taxonomy" id="1213867"/>
    <lineage>
        <taxon>Eukaryota</taxon>
        <taxon>Fungi</taxon>
        <taxon>Fungi incertae sedis</taxon>
        <taxon>Mucoromycota</taxon>
        <taxon>Glomeromycotina</taxon>
        <taxon>Glomeromycetes</taxon>
        <taxon>Diversisporales</taxon>
        <taxon>Diversisporaceae</taxon>
        <taxon>Diversispora</taxon>
    </lineage>
</organism>
<protein>
    <submittedName>
        <fullName evidence="2">2060_t:CDS:1</fullName>
    </submittedName>
</protein>
<feature type="non-terminal residue" evidence="2">
    <location>
        <position position="59"/>
    </location>
</feature>
<dbReference type="Proteomes" id="UP000789706">
    <property type="component" value="Unassembled WGS sequence"/>
</dbReference>
<evidence type="ECO:0000313" key="2">
    <source>
        <dbReference type="EMBL" id="CAG8663573.1"/>
    </source>
</evidence>
<name>A0A9N9E7Q5_9GLOM</name>
<sequence>FFFAILFFTAFVNGSVIAGRDNGNVIAGRDNGNVIAGRDRRCTIDVDVLGFLCEKNGQN</sequence>
<reference evidence="2" key="1">
    <citation type="submission" date="2021-06" db="EMBL/GenBank/DDBJ databases">
        <authorList>
            <person name="Kallberg Y."/>
            <person name="Tangrot J."/>
            <person name="Rosling A."/>
        </authorList>
    </citation>
    <scope>NUCLEOTIDE SEQUENCE</scope>
    <source>
        <strain evidence="2">AZ414A</strain>
    </source>
</reference>
<comment type="caution">
    <text evidence="2">The sequence shown here is derived from an EMBL/GenBank/DDBJ whole genome shotgun (WGS) entry which is preliminary data.</text>
</comment>
<dbReference type="EMBL" id="CAJVPK010008869">
    <property type="protein sequence ID" value="CAG8663573.1"/>
    <property type="molecule type" value="Genomic_DNA"/>
</dbReference>
<feature type="non-terminal residue" evidence="2">
    <location>
        <position position="1"/>
    </location>
</feature>
<accession>A0A9N9E7Q5</accession>